<feature type="domain" description="Mycothiol-dependent maleylpyruvate isomerase metal-binding" evidence="2">
    <location>
        <begin position="22"/>
        <end position="156"/>
    </location>
</feature>
<dbReference type="InterPro" id="IPR017517">
    <property type="entry name" value="Maleyloyr_isom"/>
</dbReference>
<dbReference type="Proteomes" id="UP000095705">
    <property type="component" value="Unassembled WGS sequence"/>
</dbReference>
<dbReference type="AlphaFoldDB" id="A0A1E5PMH0"/>
<keyword evidence="4" id="KW-1185">Reference proteome</keyword>
<dbReference type="NCBIfam" id="TIGR03083">
    <property type="entry name" value="maleylpyruvate isomerase family mycothiol-dependent enzyme"/>
    <property type="match status" value="1"/>
</dbReference>
<dbReference type="Pfam" id="PF07398">
    <property type="entry name" value="MDMPI_C"/>
    <property type="match status" value="1"/>
</dbReference>
<comment type="caution">
    <text evidence="3">The sequence shown here is derived from an EMBL/GenBank/DDBJ whole genome shotgun (WGS) entry which is preliminary data.</text>
</comment>
<organism evidence="3 4">
    <name type="scientific">Streptomyces subrutilus</name>
    <dbReference type="NCBI Taxonomy" id="36818"/>
    <lineage>
        <taxon>Bacteria</taxon>
        <taxon>Bacillati</taxon>
        <taxon>Actinomycetota</taxon>
        <taxon>Actinomycetes</taxon>
        <taxon>Kitasatosporales</taxon>
        <taxon>Streptomycetaceae</taxon>
        <taxon>Streptomyces</taxon>
    </lineage>
</organism>
<name>A0A1E5PMH0_9ACTN</name>
<dbReference type="InterPro" id="IPR024344">
    <property type="entry name" value="MDMPI_metal-binding"/>
</dbReference>
<dbReference type="PANTHER" id="PTHR40758:SF1">
    <property type="entry name" value="CONSERVED PROTEIN"/>
    <property type="match status" value="1"/>
</dbReference>
<protein>
    <recommendedName>
        <fullName evidence="5">Maleylpyruvate isomerase family mycothiol-dependent enzyme</fullName>
    </recommendedName>
</protein>
<sequence>MEHVQRIDLFRSEAAAFEQAARHALDPGGAPPLVPACPDWSVSDLVGHLGGVQRYVAHLLREGLQERPDPSDLSLYDLPDDPAALAAWPRPERAPNREPVPDALTAWFTQGAEQLATVFGEVGPDLPVWTWAPERTSGFWLRTQVIELAVHRWDAQSATGTPTPLDPALATDAVSQTLEVMAPARRSWCAPPAGKGERYRFRRTDGPESWTVVFAGDEVLLEPGSTAPVDVEAAGSASDLALFLWGRLAATDLKATGDETLLPHWFTLVPSV</sequence>
<evidence type="ECO:0000313" key="4">
    <source>
        <dbReference type="Proteomes" id="UP000095705"/>
    </source>
</evidence>
<dbReference type="PANTHER" id="PTHR40758">
    <property type="entry name" value="CONSERVED PROTEIN"/>
    <property type="match status" value="1"/>
</dbReference>
<evidence type="ECO:0000313" key="3">
    <source>
        <dbReference type="EMBL" id="OEJ30724.1"/>
    </source>
</evidence>
<proteinExistence type="predicted"/>
<dbReference type="Gene3D" id="1.20.120.450">
    <property type="entry name" value="dinb family like domain"/>
    <property type="match status" value="1"/>
</dbReference>
<dbReference type="InterPro" id="IPR034660">
    <property type="entry name" value="DinB/YfiT-like"/>
</dbReference>
<reference evidence="3 4" key="1">
    <citation type="submission" date="2016-08" db="EMBL/GenBank/DDBJ databases">
        <title>The complete genome of Streptomyces subrutilus 10-1-1.</title>
        <authorList>
            <person name="Chen X."/>
        </authorList>
    </citation>
    <scope>NUCLEOTIDE SEQUENCE [LARGE SCALE GENOMIC DNA]</scope>
    <source>
        <strain evidence="3 4">10-1-1</strain>
    </source>
</reference>
<dbReference type="Pfam" id="PF11716">
    <property type="entry name" value="MDMPI_N"/>
    <property type="match status" value="1"/>
</dbReference>
<evidence type="ECO:0000259" key="2">
    <source>
        <dbReference type="Pfam" id="PF11716"/>
    </source>
</evidence>
<dbReference type="EMBL" id="MEHK01000001">
    <property type="protein sequence ID" value="OEJ30724.1"/>
    <property type="molecule type" value="Genomic_DNA"/>
</dbReference>
<gene>
    <name evidence="3" type="ORF">BGK67_04635</name>
</gene>
<dbReference type="RefSeq" id="WP_069918871.1">
    <property type="nucleotide sequence ID" value="NZ_MEHK01000001.1"/>
</dbReference>
<dbReference type="InterPro" id="IPR010872">
    <property type="entry name" value="MDMPI_C-term_domain"/>
</dbReference>
<dbReference type="SUPFAM" id="SSF109854">
    <property type="entry name" value="DinB/YfiT-like putative metalloenzymes"/>
    <property type="match status" value="1"/>
</dbReference>
<dbReference type="GO" id="GO:0046872">
    <property type="term" value="F:metal ion binding"/>
    <property type="evidence" value="ECO:0007669"/>
    <property type="project" value="InterPro"/>
</dbReference>
<dbReference type="GO" id="GO:0005886">
    <property type="term" value="C:plasma membrane"/>
    <property type="evidence" value="ECO:0007669"/>
    <property type="project" value="TreeGrafter"/>
</dbReference>
<dbReference type="OrthoDB" id="3671213at2"/>
<feature type="domain" description="MDMPI C-terminal" evidence="1">
    <location>
        <begin position="169"/>
        <end position="264"/>
    </location>
</feature>
<dbReference type="STRING" id="36818.BGK67_04635"/>
<evidence type="ECO:0000259" key="1">
    <source>
        <dbReference type="Pfam" id="PF07398"/>
    </source>
</evidence>
<accession>A0A1E5PMH0</accession>
<evidence type="ECO:0008006" key="5">
    <source>
        <dbReference type="Google" id="ProtNLM"/>
    </source>
</evidence>